<dbReference type="AlphaFoldDB" id="A0A256FFS5"/>
<protein>
    <submittedName>
        <fullName evidence="1">Uncharacterized protein</fullName>
    </submittedName>
</protein>
<reference evidence="1 2" key="1">
    <citation type="submission" date="2017-07" db="EMBL/GenBank/DDBJ databases">
        <title>Phylogenetic study on the rhizospheric bacterium Ochrobactrum sp. A44.</title>
        <authorList>
            <person name="Krzyzanowska D.M."/>
            <person name="Ossowicki A."/>
            <person name="Rajewska M."/>
            <person name="Maciag T."/>
            <person name="Kaczynski Z."/>
            <person name="Czerwicka M."/>
            <person name="Jafra S."/>
        </authorList>
    </citation>
    <scope>NUCLEOTIDE SEQUENCE [LARGE SCALE GENOMIC DNA]</scope>
    <source>
        <strain evidence="1 2">OgA9a</strain>
    </source>
</reference>
<proteinExistence type="predicted"/>
<keyword evidence="2" id="KW-1185">Reference proteome</keyword>
<comment type="caution">
    <text evidence="1">The sequence shown here is derived from an EMBL/GenBank/DDBJ whole genome shotgun (WGS) entry which is preliminary data.</text>
</comment>
<sequence length="41" mass="4805">MTEAGDCWERIPKSVNRFSDKMCVEIKYWGADLIQSDRNVL</sequence>
<dbReference type="Proteomes" id="UP000216478">
    <property type="component" value="Unassembled WGS sequence"/>
</dbReference>
<organism evidence="1 2">
    <name type="scientific">Brucella grignonensis</name>
    <dbReference type="NCBI Taxonomy" id="94627"/>
    <lineage>
        <taxon>Bacteria</taxon>
        <taxon>Pseudomonadati</taxon>
        <taxon>Pseudomonadota</taxon>
        <taxon>Alphaproteobacteria</taxon>
        <taxon>Hyphomicrobiales</taxon>
        <taxon>Brucellaceae</taxon>
        <taxon>Brucella/Ochrobactrum group</taxon>
        <taxon>Brucella</taxon>
    </lineage>
</organism>
<accession>A0A256FFS5</accession>
<evidence type="ECO:0000313" key="1">
    <source>
        <dbReference type="EMBL" id="OYR13663.1"/>
    </source>
</evidence>
<gene>
    <name evidence="1" type="ORF">CEV33_0460</name>
</gene>
<evidence type="ECO:0000313" key="2">
    <source>
        <dbReference type="Proteomes" id="UP000216478"/>
    </source>
</evidence>
<dbReference type="EMBL" id="NNRL01000157">
    <property type="protein sequence ID" value="OYR13663.1"/>
    <property type="molecule type" value="Genomic_DNA"/>
</dbReference>
<name>A0A256FFS5_9HYPH</name>